<dbReference type="PANTHER" id="PTHR19862">
    <property type="entry name" value="WD REPEAT-CONTAINING PROTEIN 48"/>
    <property type="match status" value="1"/>
</dbReference>
<accession>A0A7R9I008</accession>
<dbReference type="EMBL" id="OD564949">
    <property type="protein sequence ID" value="CAD7440343.1"/>
    <property type="molecule type" value="Genomic_DNA"/>
</dbReference>
<sequence>MDLSSWPTGRLRAACYPSDRRSQLVAAIKCTLSHLPQAFSLVVGSAAGYPTTESFSHVISGGRDRKIFMTDIRFPERRVLICEESAPVLKMVLTPDQSSLWVATSESSIKNWRHIHDEIQEAGGIKNIHISKKMLDYVRGARKHYHEYLEMKKQEKSEKDKNKLPTVRLGSFSDNVTVQLCSQAIPKRDAQGDCADEETKKPLSLKPEMCIKGGPAVRHYHILNDKRHIIAKDSESNVMVYDVLKACKIEDLGAVDFDEEVKKRFKMVYVPNWFNVDLKTGVS</sequence>
<dbReference type="AlphaFoldDB" id="A0A7R9I008"/>
<organism evidence="1">
    <name type="scientific">Timema bartmani</name>
    <dbReference type="NCBI Taxonomy" id="61472"/>
    <lineage>
        <taxon>Eukaryota</taxon>
        <taxon>Metazoa</taxon>
        <taxon>Ecdysozoa</taxon>
        <taxon>Arthropoda</taxon>
        <taxon>Hexapoda</taxon>
        <taxon>Insecta</taxon>
        <taxon>Pterygota</taxon>
        <taxon>Neoptera</taxon>
        <taxon>Polyneoptera</taxon>
        <taxon>Phasmatodea</taxon>
        <taxon>Timematodea</taxon>
        <taxon>Timematoidea</taxon>
        <taxon>Timematidae</taxon>
        <taxon>Timema</taxon>
    </lineage>
</organism>
<dbReference type="InterPro" id="IPR051246">
    <property type="entry name" value="WDR48"/>
</dbReference>
<dbReference type="GO" id="GO:0043130">
    <property type="term" value="F:ubiquitin binding"/>
    <property type="evidence" value="ECO:0007669"/>
    <property type="project" value="TreeGrafter"/>
</dbReference>
<reference evidence="1" key="1">
    <citation type="submission" date="2020-11" db="EMBL/GenBank/DDBJ databases">
        <authorList>
            <person name="Tran Van P."/>
        </authorList>
    </citation>
    <scope>NUCLEOTIDE SEQUENCE</scope>
</reference>
<dbReference type="InterPro" id="IPR036322">
    <property type="entry name" value="WD40_repeat_dom_sf"/>
</dbReference>
<protein>
    <submittedName>
        <fullName evidence="1">Uncharacterized protein</fullName>
    </submittedName>
</protein>
<evidence type="ECO:0000313" key="1">
    <source>
        <dbReference type="EMBL" id="CAD7440343.1"/>
    </source>
</evidence>
<dbReference type="GO" id="GO:0000724">
    <property type="term" value="P:double-strand break repair via homologous recombination"/>
    <property type="evidence" value="ECO:0007669"/>
    <property type="project" value="TreeGrafter"/>
</dbReference>
<proteinExistence type="predicted"/>
<dbReference type="PANTHER" id="PTHR19862:SF14">
    <property type="entry name" value="WD REPEAT-CONTAINING PROTEIN 48"/>
    <property type="match status" value="1"/>
</dbReference>
<dbReference type="SUPFAM" id="SSF50978">
    <property type="entry name" value="WD40 repeat-like"/>
    <property type="match status" value="1"/>
</dbReference>
<gene>
    <name evidence="1" type="ORF">TBIB3V08_LOCUS2862</name>
</gene>
<name>A0A7R9I008_9NEOP</name>